<protein>
    <submittedName>
        <fullName evidence="2">Uncharacterized protein</fullName>
    </submittedName>
</protein>
<gene>
    <name evidence="2" type="ORF">I6H43_00955</name>
</gene>
<accession>A0A7T4AAA0</accession>
<sequence>MVFRRLSGVKRWICLLCWMLLPLPAVAMKNDGFHQTGPHQAVAMRRLMAAHSYGVVVVARGQVPRYAALASRMSEGECMNRNGIRVDGVAVLVIPRFYPGEGKRGLCELWLKEGADQDFFANRLKNDQFIQIDGHDINVKNYHLNWLRISRSAQ</sequence>
<name>A0A7T4AAA0_AERJA</name>
<keyword evidence="3" id="KW-1185">Reference proteome</keyword>
<feature type="chain" id="PRO_5045350423" evidence="1">
    <location>
        <begin position="28"/>
        <end position="154"/>
    </location>
</feature>
<evidence type="ECO:0000256" key="1">
    <source>
        <dbReference type="SAM" id="SignalP"/>
    </source>
</evidence>
<evidence type="ECO:0000313" key="3">
    <source>
        <dbReference type="Proteomes" id="UP000595481"/>
    </source>
</evidence>
<organism evidence="2 3">
    <name type="scientific">Aeromonas jandaei</name>
    <dbReference type="NCBI Taxonomy" id="650"/>
    <lineage>
        <taxon>Bacteria</taxon>
        <taxon>Pseudomonadati</taxon>
        <taxon>Pseudomonadota</taxon>
        <taxon>Gammaproteobacteria</taxon>
        <taxon>Aeromonadales</taxon>
        <taxon>Aeromonadaceae</taxon>
        <taxon>Aeromonas</taxon>
    </lineage>
</organism>
<proteinExistence type="predicted"/>
<evidence type="ECO:0000313" key="2">
    <source>
        <dbReference type="EMBL" id="QQB20161.1"/>
    </source>
</evidence>
<feature type="signal peptide" evidence="1">
    <location>
        <begin position="1"/>
        <end position="27"/>
    </location>
</feature>
<reference evidence="2 3" key="1">
    <citation type="submission" date="2020-12" db="EMBL/GenBank/DDBJ databases">
        <title>FDA dAtabase for Regulatory Grade micrObial Sequences (FDA-ARGOS): Supporting development and validation of Infectious Disease Dx tests.</title>
        <authorList>
            <person name="Sproer C."/>
            <person name="Gronow S."/>
            <person name="Severitt S."/>
            <person name="Schroder I."/>
            <person name="Tallon L."/>
            <person name="Sadzewicz L."/>
            <person name="Zhao X."/>
            <person name="Boylan J."/>
            <person name="Ott S."/>
            <person name="Bowen H."/>
            <person name="Vavikolanu K."/>
            <person name="Mehta A."/>
            <person name="Aluvathingal J."/>
            <person name="Nadendla S."/>
            <person name="Lowell S."/>
            <person name="Myers T."/>
            <person name="Yan Y."/>
            <person name="Sichtig H."/>
        </authorList>
    </citation>
    <scope>NUCLEOTIDE SEQUENCE [LARGE SCALE GENOMIC DNA]</scope>
    <source>
        <strain evidence="2 3">FDAARGOS_986</strain>
    </source>
</reference>
<dbReference type="Proteomes" id="UP000595481">
    <property type="component" value="Chromosome"/>
</dbReference>
<dbReference type="EMBL" id="CP066092">
    <property type="protein sequence ID" value="QQB20161.1"/>
    <property type="molecule type" value="Genomic_DNA"/>
</dbReference>
<keyword evidence="1" id="KW-0732">Signal</keyword>